<dbReference type="InterPro" id="IPR000387">
    <property type="entry name" value="Tyr_Pase_dom"/>
</dbReference>
<dbReference type="SMART" id="SM00195">
    <property type="entry name" value="DSPc"/>
    <property type="match status" value="1"/>
</dbReference>
<feature type="transmembrane region" description="Helical" evidence="3">
    <location>
        <begin position="97"/>
        <end position="117"/>
    </location>
</feature>
<dbReference type="Proteomes" id="UP000662888">
    <property type="component" value="Chromosome"/>
</dbReference>
<feature type="transmembrane region" description="Helical" evidence="3">
    <location>
        <begin position="62"/>
        <end position="85"/>
    </location>
</feature>
<feature type="transmembrane region" description="Helical" evidence="3">
    <location>
        <begin position="256"/>
        <end position="273"/>
    </location>
</feature>
<dbReference type="PROSITE" id="PS50056">
    <property type="entry name" value="TYR_PHOSPHATASE_2"/>
    <property type="match status" value="1"/>
</dbReference>
<keyword evidence="3" id="KW-1133">Transmembrane helix</keyword>
<keyword evidence="3" id="KW-0812">Transmembrane</keyword>
<feature type="transmembrane region" description="Helical" evidence="3">
    <location>
        <begin position="189"/>
        <end position="206"/>
    </location>
</feature>
<reference evidence="5 6" key="1">
    <citation type="submission" date="2020-11" db="EMBL/GenBank/DDBJ databases">
        <authorList>
            <person name="Sun Q."/>
        </authorList>
    </citation>
    <scope>NUCLEOTIDE SEQUENCE [LARGE SCALE GENOMIC DNA]</scope>
    <source>
        <strain evidence="5 6">P8398</strain>
    </source>
</reference>
<evidence type="ECO:0000313" key="6">
    <source>
        <dbReference type="Proteomes" id="UP000662888"/>
    </source>
</evidence>
<name>A0AA48WBE9_9BURK</name>
<dbReference type="InterPro" id="IPR000340">
    <property type="entry name" value="Dual-sp_phosphatase_cat-dom"/>
</dbReference>
<feature type="domain" description="Tyrosine specific protein phosphatases" evidence="4">
    <location>
        <begin position="366"/>
        <end position="431"/>
    </location>
</feature>
<dbReference type="RefSeq" id="WP_206089161.1">
    <property type="nucleotide sequence ID" value="NZ_CP065053.1"/>
</dbReference>
<evidence type="ECO:0000256" key="3">
    <source>
        <dbReference type="SAM" id="Phobius"/>
    </source>
</evidence>
<dbReference type="InterPro" id="IPR026841">
    <property type="entry name" value="Aur1/Ipt1"/>
</dbReference>
<dbReference type="Pfam" id="PF14378">
    <property type="entry name" value="PAP2_3"/>
    <property type="match status" value="1"/>
</dbReference>
<keyword evidence="1" id="KW-0378">Hydrolase</keyword>
<dbReference type="InterPro" id="IPR029021">
    <property type="entry name" value="Prot-tyrosine_phosphatase-like"/>
</dbReference>
<dbReference type="Pfam" id="PF00782">
    <property type="entry name" value="DSPc"/>
    <property type="match status" value="1"/>
</dbReference>
<dbReference type="Gene3D" id="3.90.190.10">
    <property type="entry name" value="Protein tyrosine phosphatase superfamily"/>
    <property type="match status" value="1"/>
</dbReference>
<dbReference type="EMBL" id="CP065053">
    <property type="protein sequence ID" value="QPI49485.1"/>
    <property type="molecule type" value="Genomic_DNA"/>
</dbReference>
<sequence>MTAPATALDSPAAQGRPWRRACVWLAFLGPFFFLSYGLANWWSASLPHVGSLAFEWERHIPFWDWTILPYMSIDAFYAVSLFLCATKAELDTHARRLLMATCVSVVCFFLFPLRFSFDRPDTAGFNGALFTALAGFDKPFNQAPSLHISLLVLLWLVYARHLRGVGRWLLHVWFFLIGVSVLTTFQHHAIDVVGGLLVAVACVYVFPDAPHGWRLAEPPSGRGKPLALLYGAGGAACWVAAALLGGWAWLLTWPGTALLLVALAYSYFGVSVFQKHGGRTSWAARTLLLPYQIAAWTSSRWFTRAIPARAEVVPGVWIGRVPGREALAGMAVLDLTAEFHAAPQRRTHYESVPMLDLRAPSPAQLNAAIDALDRLHAQAPVLVHCALGYSRSALVIAAWLLRQGLAADAGEALAMLRRARPQVVLNQAQLALLDTRAHG</sequence>
<feature type="transmembrane region" description="Helical" evidence="3">
    <location>
        <begin position="140"/>
        <end position="158"/>
    </location>
</feature>
<keyword evidence="2" id="KW-0904">Protein phosphatase</keyword>
<dbReference type="CDD" id="cd03386">
    <property type="entry name" value="PAP2_Aur1_like"/>
    <property type="match status" value="1"/>
</dbReference>
<dbReference type="SUPFAM" id="SSF52799">
    <property type="entry name" value="(Phosphotyrosine protein) phosphatases II"/>
    <property type="match status" value="1"/>
</dbReference>
<evidence type="ECO:0000313" key="5">
    <source>
        <dbReference type="EMBL" id="QPI49485.1"/>
    </source>
</evidence>
<gene>
    <name evidence="5" type="ORF">IV454_29290</name>
</gene>
<feature type="transmembrane region" description="Helical" evidence="3">
    <location>
        <begin position="227"/>
        <end position="250"/>
    </location>
</feature>
<protein>
    <submittedName>
        <fullName evidence="5">Phosphatase PAP2/dual specificity phosphatase family protein</fullName>
    </submittedName>
</protein>
<dbReference type="PROSITE" id="PS00383">
    <property type="entry name" value="TYR_PHOSPHATASE_1"/>
    <property type="match status" value="1"/>
</dbReference>
<dbReference type="CDD" id="cd14527">
    <property type="entry name" value="DSP_bac"/>
    <property type="match status" value="1"/>
</dbReference>
<accession>A0AA48WBE9</accession>
<proteinExistence type="predicted"/>
<dbReference type="PANTHER" id="PTHR47216:SF4">
    <property type="entry name" value="OS01G0859400 PROTEIN"/>
    <property type="match status" value="1"/>
</dbReference>
<keyword evidence="3" id="KW-0472">Membrane</keyword>
<feature type="transmembrane region" description="Helical" evidence="3">
    <location>
        <begin position="165"/>
        <end position="183"/>
    </location>
</feature>
<dbReference type="InterPro" id="IPR020422">
    <property type="entry name" value="TYR_PHOSPHATASE_DUAL_dom"/>
</dbReference>
<feature type="transmembrane region" description="Helical" evidence="3">
    <location>
        <begin position="21"/>
        <end position="42"/>
    </location>
</feature>
<dbReference type="InterPro" id="IPR016130">
    <property type="entry name" value="Tyr_Pase_AS"/>
</dbReference>
<dbReference type="InterPro" id="IPR003595">
    <property type="entry name" value="Tyr_Pase_cat"/>
</dbReference>
<keyword evidence="6" id="KW-1185">Reference proteome</keyword>
<evidence type="ECO:0000259" key="4">
    <source>
        <dbReference type="PROSITE" id="PS50056"/>
    </source>
</evidence>
<organism evidence="5 6">
    <name type="scientific">Massilia antarctica</name>
    <dbReference type="NCBI Taxonomy" id="2765360"/>
    <lineage>
        <taxon>Bacteria</taxon>
        <taxon>Pseudomonadati</taxon>
        <taxon>Pseudomonadota</taxon>
        <taxon>Betaproteobacteria</taxon>
        <taxon>Burkholderiales</taxon>
        <taxon>Oxalobacteraceae</taxon>
        <taxon>Telluria group</taxon>
        <taxon>Massilia</taxon>
    </lineage>
</organism>
<dbReference type="SMART" id="SM00404">
    <property type="entry name" value="PTPc_motif"/>
    <property type="match status" value="1"/>
</dbReference>
<dbReference type="PANTHER" id="PTHR47216">
    <property type="match status" value="1"/>
</dbReference>
<evidence type="ECO:0000256" key="2">
    <source>
        <dbReference type="ARBA" id="ARBA00022912"/>
    </source>
</evidence>
<evidence type="ECO:0000256" key="1">
    <source>
        <dbReference type="ARBA" id="ARBA00022801"/>
    </source>
</evidence>